<dbReference type="AlphaFoldDB" id="A0A445F0D2"/>
<keyword evidence="5" id="KW-0813">Transport</keyword>
<reference evidence="9 10" key="1">
    <citation type="submission" date="2018-09" db="EMBL/GenBank/DDBJ databases">
        <title>A high-quality reference genome of wild soybean provides a powerful tool to mine soybean genomes.</title>
        <authorList>
            <person name="Xie M."/>
            <person name="Chung C.Y.L."/>
            <person name="Li M.-W."/>
            <person name="Wong F.-L."/>
            <person name="Chan T.-F."/>
            <person name="Lam H.-M."/>
        </authorList>
    </citation>
    <scope>NUCLEOTIDE SEQUENCE [LARGE SCALE GENOMIC DNA]</scope>
    <source>
        <strain evidence="10">cv. W05</strain>
        <tissue evidence="9">Hypocotyl of etiolated seedlings</tissue>
    </source>
</reference>
<keyword evidence="3 7" id="KW-0547">Nucleotide-binding</keyword>
<comment type="similarity">
    <text evidence="1">Belongs to the small GTPase superfamily. Arf family.</text>
</comment>
<dbReference type="PANTHER" id="PTHR11711">
    <property type="entry name" value="ADP RIBOSYLATION FACTOR-RELATED"/>
    <property type="match status" value="1"/>
</dbReference>
<dbReference type="EMBL" id="QZWG01000020">
    <property type="protein sequence ID" value="RZB42272.1"/>
    <property type="molecule type" value="Genomic_DNA"/>
</dbReference>
<evidence type="ECO:0000256" key="4">
    <source>
        <dbReference type="ARBA" id="ARBA00022892"/>
    </source>
</evidence>
<protein>
    <submittedName>
        <fullName evidence="9">ADP-ribosylation factor 2</fullName>
    </submittedName>
</protein>
<evidence type="ECO:0000256" key="3">
    <source>
        <dbReference type="ARBA" id="ARBA00022741"/>
    </source>
</evidence>
<dbReference type="GO" id="GO:0016192">
    <property type="term" value="P:vesicle-mediated transport"/>
    <property type="evidence" value="ECO:0007669"/>
    <property type="project" value="UniProtKB-KW"/>
</dbReference>
<keyword evidence="8" id="KW-0479">Metal-binding</keyword>
<keyword evidence="5" id="KW-0653">Protein transport</keyword>
<accession>A0A445F0D2</accession>
<evidence type="ECO:0000313" key="9">
    <source>
        <dbReference type="EMBL" id="RZB42272.1"/>
    </source>
</evidence>
<comment type="caution">
    <text evidence="9">The sequence shown here is derived from an EMBL/GenBank/DDBJ whole genome shotgun (WGS) entry which is preliminary data.</text>
</comment>
<name>A0A445F0D2_GLYSO</name>
<evidence type="ECO:0000256" key="2">
    <source>
        <dbReference type="ARBA" id="ARBA00022707"/>
    </source>
</evidence>
<proteinExistence type="inferred from homology"/>
<sequence length="145" mass="16374">MGLTFTKLFSRLFAKKEMRILMVGLDVAGKTTILYKLKLAEIVTIIPTIENIRTNLGNMFCSILMKLSSMENKTFESANPGNLLVETDLIMSEIQNPIHMEFGRNLRGKNGLICESVLMELKEFVSMCGGPNEKLRADRLINCLR</sequence>
<evidence type="ECO:0000256" key="8">
    <source>
        <dbReference type="PIRSR" id="PIRSR606689-2"/>
    </source>
</evidence>
<gene>
    <name evidence="9" type="ORF">D0Y65_053022</name>
</gene>
<dbReference type="GO" id="GO:0003924">
    <property type="term" value="F:GTPase activity"/>
    <property type="evidence" value="ECO:0007669"/>
    <property type="project" value="InterPro"/>
</dbReference>
<dbReference type="Gene3D" id="3.40.50.300">
    <property type="entry name" value="P-loop containing nucleotide triphosphate hydrolases"/>
    <property type="match status" value="1"/>
</dbReference>
<evidence type="ECO:0000256" key="7">
    <source>
        <dbReference type="PIRSR" id="PIRSR606689-1"/>
    </source>
</evidence>
<feature type="binding site" evidence="7">
    <location>
        <begin position="24"/>
        <end position="31"/>
    </location>
    <ligand>
        <name>GTP</name>
        <dbReference type="ChEBI" id="CHEBI:37565"/>
    </ligand>
</feature>
<dbReference type="SMART" id="SM00177">
    <property type="entry name" value="ARF"/>
    <property type="match status" value="1"/>
</dbReference>
<dbReference type="Pfam" id="PF00025">
    <property type="entry name" value="Arf"/>
    <property type="match status" value="1"/>
</dbReference>
<dbReference type="GO" id="GO:0015031">
    <property type="term" value="P:protein transport"/>
    <property type="evidence" value="ECO:0007669"/>
    <property type="project" value="UniProtKB-KW"/>
</dbReference>
<dbReference type="SUPFAM" id="SSF52540">
    <property type="entry name" value="P-loop containing nucleoside triphosphate hydrolases"/>
    <property type="match status" value="1"/>
</dbReference>
<keyword evidence="2" id="KW-0519">Myristate</keyword>
<dbReference type="InterPro" id="IPR024156">
    <property type="entry name" value="Small_GTPase_ARF"/>
</dbReference>
<dbReference type="GO" id="GO:0046872">
    <property type="term" value="F:metal ion binding"/>
    <property type="evidence" value="ECO:0007669"/>
    <property type="project" value="UniProtKB-KW"/>
</dbReference>
<keyword evidence="4" id="KW-0931">ER-Golgi transport</keyword>
<evidence type="ECO:0000256" key="5">
    <source>
        <dbReference type="ARBA" id="ARBA00022927"/>
    </source>
</evidence>
<dbReference type="Proteomes" id="UP000289340">
    <property type="component" value="Chromosome 20"/>
</dbReference>
<dbReference type="InterPro" id="IPR006689">
    <property type="entry name" value="Small_GTPase_ARF/SAR"/>
</dbReference>
<evidence type="ECO:0000256" key="6">
    <source>
        <dbReference type="ARBA" id="ARBA00023134"/>
    </source>
</evidence>
<dbReference type="InterPro" id="IPR027417">
    <property type="entry name" value="P-loop_NTPase"/>
</dbReference>
<feature type="binding site" evidence="8">
    <location>
        <position position="31"/>
    </location>
    <ligand>
        <name>Mg(2+)</name>
        <dbReference type="ChEBI" id="CHEBI:18420"/>
    </ligand>
</feature>
<evidence type="ECO:0000256" key="1">
    <source>
        <dbReference type="ARBA" id="ARBA00010290"/>
    </source>
</evidence>
<keyword evidence="8" id="KW-0460">Magnesium</keyword>
<keyword evidence="10" id="KW-1185">Reference proteome</keyword>
<evidence type="ECO:0000313" key="10">
    <source>
        <dbReference type="Proteomes" id="UP000289340"/>
    </source>
</evidence>
<dbReference type="GO" id="GO:0005525">
    <property type="term" value="F:GTP binding"/>
    <property type="evidence" value="ECO:0007669"/>
    <property type="project" value="UniProtKB-KW"/>
</dbReference>
<keyword evidence="2" id="KW-0449">Lipoprotein</keyword>
<keyword evidence="6 7" id="KW-0342">GTP-binding</keyword>
<feature type="binding site" evidence="8">
    <location>
        <position position="48"/>
    </location>
    <ligand>
        <name>Mg(2+)</name>
        <dbReference type="ChEBI" id="CHEBI:18420"/>
    </ligand>
</feature>
<organism evidence="9 10">
    <name type="scientific">Glycine soja</name>
    <name type="common">Wild soybean</name>
    <dbReference type="NCBI Taxonomy" id="3848"/>
    <lineage>
        <taxon>Eukaryota</taxon>
        <taxon>Viridiplantae</taxon>
        <taxon>Streptophyta</taxon>
        <taxon>Embryophyta</taxon>
        <taxon>Tracheophyta</taxon>
        <taxon>Spermatophyta</taxon>
        <taxon>Magnoliopsida</taxon>
        <taxon>eudicotyledons</taxon>
        <taxon>Gunneridae</taxon>
        <taxon>Pentapetalae</taxon>
        <taxon>rosids</taxon>
        <taxon>fabids</taxon>
        <taxon>Fabales</taxon>
        <taxon>Fabaceae</taxon>
        <taxon>Papilionoideae</taxon>
        <taxon>50 kb inversion clade</taxon>
        <taxon>NPAAA clade</taxon>
        <taxon>indigoferoid/millettioid clade</taxon>
        <taxon>Phaseoleae</taxon>
        <taxon>Glycine</taxon>
        <taxon>Glycine subgen. Soja</taxon>
    </lineage>
</organism>